<accession>A0ABU3A8T6</accession>
<dbReference type="PANTHER" id="PTHR42852:SF6">
    <property type="entry name" value="THIOL:DISULFIDE INTERCHANGE PROTEIN DSBE"/>
    <property type="match status" value="1"/>
</dbReference>
<name>A0ABU3A8T6_9FLAO</name>
<keyword evidence="2" id="KW-0201">Cytochrome c-type biogenesis</keyword>
<dbReference type="InterPro" id="IPR013766">
    <property type="entry name" value="Thioredoxin_domain"/>
</dbReference>
<dbReference type="InterPro" id="IPR036249">
    <property type="entry name" value="Thioredoxin-like_sf"/>
</dbReference>
<dbReference type="SUPFAM" id="SSF52833">
    <property type="entry name" value="Thioredoxin-like"/>
    <property type="match status" value="1"/>
</dbReference>
<keyword evidence="3" id="KW-1015">Disulfide bond</keyword>
<keyword evidence="4" id="KW-0676">Redox-active center</keyword>
<evidence type="ECO:0000256" key="4">
    <source>
        <dbReference type="ARBA" id="ARBA00023284"/>
    </source>
</evidence>
<dbReference type="PANTHER" id="PTHR42852">
    <property type="entry name" value="THIOL:DISULFIDE INTERCHANGE PROTEIN DSBE"/>
    <property type="match status" value="1"/>
</dbReference>
<sequence length="363" mass="41209">MKILIKKNVLFLSLQLLLITSCSENFSISGEVGDEVDTITLKQLDPETGDYYVLETQYPENSKYEFKVAQQPTLYSISFDDKDSLLISGLSEKNAHINCIEDIKIVDAPSSQRMKAFKLKNGELQGKYFGALKKEADAAMKANDQQALKNIQARSGEAIQAFLVEFHREIKAMDIGPEGYFALGFTDFNKDRAFVKQQLTQYKESFPNSPITRDLERRVGDSDALALGNRPPNFKLINTKGSMTELKSIEAEVLLIDFWAAWCRACRIENPEFAKLYEDYNSRGFEIISISQDKTEDKWKKAIEKDGVEAWTHVWDKNDLVSRQYGVSSLPQNILLDKAGKIVAKNVKALDLKQILEKTLYND</sequence>
<gene>
    <name evidence="6" type="ORF">RM706_00590</name>
</gene>
<dbReference type="Pfam" id="PF00578">
    <property type="entry name" value="AhpC-TSA"/>
    <property type="match status" value="1"/>
</dbReference>
<evidence type="ECO:0000256" key="2">
    <source>
        <dbReference type="ARBA" id="ARBA00022748"/>
    </source>
</evidence>
<evidence type="ECO:0000256" key="1">
    <source>
        <dbReference type="ARBA" id="ARBA00004196"/>
    </source>
</evidence>
<comment type="subcellular location">
    <subcellularLocation>
        <location evidence="1">Cell envelope</location>
    </subcellularLocation>
</comment>
<dbReference type="CDD" id="cd02966">
    <property type="entry name" value="TlpA_like_family"/>
    <property type="match status" value="1"/>
</dbReference>
<keyword evidence="7" id="KW-1185">Reference proteome</keyword>
<evidence type="ECO:0000259" key="5">
    <source>
        <dbReference type="PROSITE" id="PS51352"/>
    </source>
</evidence>
<evidence type="ECO:0000256" key="3">
    <source>
        <dbReference type="ARBA" id="ARBA00023157"/>
    </source>
</evidence>
<reference evidence="6 7" key="1">
    <citation type="submission" date="2023-09" db="EMBL/GenBank/DDBJ databases">
        <authorList>
            <person name="Rey-Velasco X."/>
        </authorList>
    </citation>
    <scope>NUCLEOTIDE SEQUENCE [LARGE SCALE GENOMIC DNA]</scope>
    <source>
        <strain evidence="6 7">F388</strain>
    </source>
</reference>
<dbReference type="InterPro" id="IPR050553">
    <property type="entry name" value="Thioredoxin_ResA/DsbE_sf"/>
</dbReference>
<dbReference type="EMBL" id="JAVRHR010000001">
    <property type="protein sequence ID" value="MDT0605503.1"/>
    <property type="molecule type" value="Genomic_DNA"/>
</dbReference>
<organism evidence="6 7">
    <name type="scientific">Croceitalea rosinachiae</name>
    <dbReference type="NCBI Taxonomy" id="3075596"/>
    <lineage>
        <taxon>Bacteria</taxon>
        <taxon>Pseudomonadati</taxon>
        <taxon>Bacteroidota</taxon>
        <taxon>Flavobacteriia</taxon>
        <taxon>Flavobacteriales</taxon>
        <taxon>Flavobacteriaceae</taxon>
        <taxon>Croceitalea</taxon>
    </lineage>
</organism>
<dbReference type="Proteomes" id="UP001255246">
    <property type="component" value="Unassembled WGS sequence"/>
</dbReference>
<protein>
    <submittedName>
        <fullName evidence="6">TlpA disulfide reductase family protein</fullName>
    </submittedName>
</protein>
<evidence type="ECO:0000313" key="6">
    <source>
        <dbReference type="EMBL" id="MDT0605503.1"/>
    </source>
</evidence>
<comment type="caution">
    <text evidence="6">The sequence shown here is derived from an EMBL/GenBank/DDBJ whole genome shotgun (WGS) entry which is preliminary data.</text>
</comment>
<dbReference type="PROSITE" id="PS51257">
    <property type="entry name" value="PROKAR_LIPOPROTEIN"/>
    <property type="match status" value="1"/>
</dbReference>
<dbReference type="InterPro" id="IPR000866">
    <property type="entry name" value="AhpC/TSA"/>
</dbReference>
<dbReference type="PROSITE" id="PS51352">
    <property type="entry name" value="THIOREDOXIN_2"/>
    <property type="match status" value="1"/>
</dbReference>
<dbReference type="Gene3D" id="3.40.30.10">
    <property type="entry name" value="Glutaredoxin"/>
    <property type="match status" value="1"/>
</dbReference>
<feature type="domain" description="Thioredoxin" evidence="5">
    <location>
        <begin position="225"/>
        <end position="363"/>
    </location>
</feature>
<proteinExistence type="predicted"/>
<evidence type="ECO:0000313" key="7">
    <source>
        <dbReference type="Proteomes" id="UP001255246"/>
    </source>
</evidence>
<dbReference type="RefSeq" id="WP_311349075.1">
    <property type="nucleotide sequence ID" value="NZ_JAVRHR010000001.1"/>
</dbReference>